<dbReference type="AlphaFoldDB" id="A0AAJ0AHV0"/>
<feature type="domain" description="Heterokaryon incompatibility" evidence="2">
    <location>
        <begin position="62"/>
        <end position="234"/>
    </location>
</feature>
<gene>
    <name evidence="3" type="ORF">BDP55DRAFT_275300</name>
</gene>
<dbReference type="EMBL" id="JAHMHR010000041">
    <property type="protein sequence ID" value="KAK1672001.1"/>
    <property type="molecule type" value="Genomic_DNA"/>
</dbReference>
<dbReference type="Pfam" id="PF26639">
    <property type="entry name" value="Het-6_barrel"/>
    <property type="match status" value="1"/>
</dbReference>
<accession>A0AAJ0AHV0</accession>
<dbReference type="InterPro" id="IPR010730">
    <property type="entry name" value="HET"/>
</dbReference>
<dbReference type="Pfam" id="PF06985">
    <property type="entry name" value="HET"/>
    <property type="match status" value="1"/>
</dbReference>
<evidence type="ECO:0000313" key="4">
    <source>
        <dbReference type="Proteomes" id="UP001224890"/>
    </source>
</evidence>
<evidence type="ECO:0000256" key="1">
    <source>
        <dbReference type="SAM" id="MobiDB-lite"/>
    </source>
</evidence>
<evidence type="ECO:0000259" key="2">
    <source>
        <dbReference type="Pfam" id="PF06985"/>
    </source>
</evidence>
<dbReference type="RefSeq" id="XP_060426004.1">
    <property type="nucleotide sequence ID" value="XM_060566452.1"/>
</dbReference>
<dbReference type="InterPro" id="IPR052895">
    <property type="entry name" value="HetReg/Transcr_Mod"/>
</dbReference>
<dbReference type="Proteomes" id="UP001224890">
    <property type="component" value="Unassembled WGS sequence"/>
</dbReference>
<comment type="caution">
    <text evidence="3">The sequence shown here is derived from an EMBL/GenBank/DDBJ whole genome shotgun (WGS) entry which is preliminary data.</text>
</comment>
<keyword evidence="4" id="KW-1185">Reference proteome</keyword>
<proteinExistence type="predicted"/>
<dbReference type="PANTHER" id="PTHR24148:SF73">
    <property type="entry name" value="HET DOMAIN PROTEIN (AFU_ORTHOLOGUE AFUA_8G01020)"/>
    <property type="match status" value="1"/>
</dbReference>
<feature type="region of interest" description="Disordered" evidence="1">
    <location>
        <begin position="184"/>
        <end position="208"/>
    </location>
</feature>
<name>A0AAJ0AHV0_9PEZI</name>
<reference evidence="3" key="1">
    <citation type="submission" date="2021-06" db="EMBL/GenBank/DDBJ databases">
        <title>Comparative genomics, transcriptomics and evolutionary studies reveal genomic signatures of adaptation to plant cell wall in hemibiotrophic fungi.</title>
        <authorList>
            <consortium name="DOE Joint Genome Institute"/>
            <person name="Baroncelli R."/>
            <person name="Diaz J.F."/>
            <person name="Benocci T."/>
            <person name="Peng M."/>
            <person name="Battaglia E."/>
            <person name="Haridas S."/>
            <person name="Andreopoulos W."/>
            <person name="Labutti K."/>
            <person name="Pangilinan J."/>
            <person name="Floch G.L."/>
            <person name="Makela M.R."/>
            <person name="Henrissat B."/>
            <person name="Grigoriev I.V."/>
            <person name="Crouch J.A."/>
            <person name="De Vries R.P."/>
            <person name="Sukno S.A."/>
            <person name="Thon M.R."/>
        </authorList>
    </citation>
    <scope>NUCLEOTIDE SEQUENCE</scope>
    <source>
        <strain evidence="3">CBS 193.32</strain>
    </source>
</reference>
<organism evidence="3 4">
    <name type="scientific">Colletotrichum godetiae</name>
    <dbReference type="NCBI Taxonomy" id="1209918"/>
    <lineage>
        <taxon>Eukaryota</taxon>
        <taxon>Fungi</taxon>
        <taxon>Dikarya</taxon>
        <taxon>Ascomycota</taxon>
        <taxon>Pezizomycotina</taxon>
        <taxon>Sordariomycetes</taxon>
        <taxon>Hypocreomycetidae</taxon>
        <taxon>Glomerellales</taxon>
        <taxon>Glomerellaceae</taxon>
        <taxon>Colletotrichum</taxon>
        <taxon>Colletotrichum acutatum species complex</taxon>
    </lineage>
</organism>
<dbReference type="PANTHER" id="PTHR24148">
    <property type="entry name" value="ANKYRIN REPEAT DOMAIN-CONTAINING PROTEIN 39 HOMOLOG-RELATED"/>
    <property type="match status" value="1"/>
</dbReference>
<sequence>MSITIELVSEIHTQIPSSIYPALPLAANDIRLITIQAKGNGDNPDSLSCSLHVSSLDDSTPYHALSYTWGPATVQEADDRPATSITCNGHAILITHNLWTALLRIRDNPELASKRFWIDAISINQTDDAERSRQVQLMASIYSSASCVLIWLGEEDDHTVKALRLIHHLTTIDARHLARLTPQSISQSPLSRDRGGGDDDDDDNDDILHDPTSWDAVRTLFRRNYFCRSWIIQEVVLARSATVLCGRQTTSWTHLESVSHFLSTTSWSSHFSSTSLLRDTTPGACHHNVPTILKANKASRNRLEGNNNYASALAHALVRTRHFRATDPRDKVYALFGLVGLDGGSPVRDRRRLRPLYGDEVTVESVYVAAAVQILEDTDDLFLLYCVEGDKFRDAALPSWVPDWRCDKALGLRVTGYRRFDASGGLPRTLVIRESCRVLEMRALKIDVVRVAAETKHEIYFGAPFPTLMKILMGEDPRVDEGVLNAVWRSLVTNTGGDPPQCPIDERYKGAFVHWITERLDAISKGLKGGEDAQVAAMIAYFRRLSQSMPPAPGMEDYNTAFSHGLHLRLFETSGGFIGLGSECLQMNDSIWIVPGSRVPLIFRKKGPSHHRLVGGAYVHGVMQGEAVKSSNVKTHEWETLSVE</sequence>
<dbReference type="GeneID" id="85450978"/>
<protein>
    <submittedName>
        <fullName evidence="3">Heterokaryon incompatibility protein-domain-containing protein</fullName>
    </submittedName>
</protein>
<evidence type="ECO:0000313" key="3">
    <source>
        <dbReference type="EMBL" id="KAK1672001.1"/>
    </source>
</evidence>